<keyword evidence="3" id="KW-1185">Reference proteome</keyword>
<evidence type="ECO:0008006" key="4">
    <source>
        <dbReference type="Google" id="ProtNLM"/>
    </source>
</evidence>
<comment type="caution">
    <text evidence="2">The sequence shown here is derived from an EMBL/GenBank/DDBJ whole genome shotgun (WGS) entry which is preliminary data.</text>
</comment>
<proteinExistence type="predicted"/>
<dbReference type="AlphaFoldDB" id="A0A3M2SPQ8"/>
<feature type="chain" id="PRO_5018041749" description="Secreted protein" evidence="1">
    <location>
        <begin position="21"/>
        <end position="523"/>
    </location>
</feature>
<dbReference type="STRING" id="2010991.A0A3M2SPQ8"/>
<evidence type="ECO:0000256" key="1">
    <source>
        <dbReference type="SAM" id="SignalP"/>
    </source>
</evidence>
<dbReference type="Proteomes" id="UP000277212">
    <property type="component" value="Unassembled WGS sequence"/>
</dbReference>
<dbReference type="EMBL" id="NKUJ01000008">
    <property type="protein sequence ID" value="RMJ19476.1"/>
    <property type="molecule type" value="Genomic_DNA"/>
</dbReference>
<name>A0A3M2SPQ8_9HYPO</name>
<organism evidence="2 3">
    <name type="scientific">Fusarium kuroshium</name>
    <dbReference type="NCBI Taxonomy" id="2010991"/>
    <lineage>
        <taxon>Eukaryota</taxon>
        <taxon>Fungi</taxon>
        <taxon>Dikarya</taxon>
        <taxon>Ascomycota</taxon>
        <taxon>Pezizomycotina</taxon>
        <taxon>Sordariomycetes</taxon>
        <taxon>Hypocreomycetidae</taxon>
        <taxon>Hypocreales</taxon>
        <taxon>Nectriaceae</taxon>
        <taxon>Fusarium</taxon>
        <taxon>Fusarium solani species complex</taxon>
    </lineage>
</organism>
<accession>A0A3M2SPQ8</accession>
<gene>
    <name evidence="2" type="ORF">CDV36_000861</name>
</gene>
<protein>
    <recommendedName>
        <fullName evidence="4">Secreted protein</fullName>
    </recommendedName>
</protein>
<evidence type="ECO:0000313" key="3">
    <source>
        <dbReference type="Proteomes" id="UP000277212"/>
    </source>
</evidence>
<evidence type="ECO:0000313" key="2">
    <source>
        <dbReference type="EMBL" id="RMJ19476.1"/>
    </source>
</evidence>
<feature type="signal peptide" evidence="1">
    <location>
        <begin position="1"/>
        <end position="20"/>
    </location>
</feature>
<dbReference type="OrthoDB" id="4990789at2759"/>
<reference evidence="2 3" key="1">
    <citation type="submission" date="2017-06" db="EMBL/GenBank/DDBJ databases">
        <title>Comparative genomic analysis of Ambrosia Fusariam Clade fungi.</title>
        <authorList>
            <person name="Stajich J.E."/>
            <person name="Carrillo J."/>
            <person name="Kijimoto T."/>
            <person name="Eskalen A."/>
            <person name="O'Donnell K."/>
            <person name="Kasson M."/>
        </authorList>
    </citation>
    <scope>NUCLEOTIDE SEQUENCE [LARGE SCALE GENOMIC DNA]</scope>
    <source>
        <strain evidence="2">UCR3666</strain>
    </source>
</reference>
<sequence length="523" mass="58486">MSLSRSFALLALVLVHPSFAGTNQNIVTICSAVEGTDGCTKNFNIPYDSRPLTTCGNKASPCGVEILTNSENICDMINDVLPNNDFVNGYATWCLALPDALRERKAESPIWTGGKVNGATTRAMNAIASIEQQGFADEGYAPKDNKASAISKDLANKDGWTVLQAAEVNITSYISLAKSIDFCQTTSCSQKRLDVIRQWFINWITADTQIRKGSLSVLLKGWYDSFKGAWKTKIAAISTSWNTVKARHDSAYTKFTEMQDTVCQGNACKGKTAAGFIKQVSVFLLSIDNLYEIGYAAGDAENSRQYFLSSYLNKIQNAYNLEPKKLAPVSPYYDLVVPNKLETLRMLMNGFGTVTTDLDYYAKEMQANFYAFKPFKKHATTVDAVLKRFDAILAPDWKNNQELSRTPELRKVRDGFVKTQAIIKSTLQGPVGDFLKAIKAFNEEFDKFPLATKKLQLGFGAVPYQRWIDVEFDYPCRTNKEQTFTAAGFSKVYKWPEFSACSFTTQKIELVSNWIPYLKYRLA</sequence>
<keyword evidence="1" id="KW-0732">Signal</keyword>